<evidence type="ECO:0000313" key="2">
    <source>
        <dbReference type="Proteomes" id="UP001350005"/>
    </source>
</evidence>
<dbReference type="Proteomes" id="UP001350005">
    <property type="component" value="Unassembled WGS sequence"/>
</dbReference>
<dbReference type="EMBL" id="JAZGJU010000082">
    <property type="protein sequence ID" value="MEE6130227.1"/>
    <property type="molecule type" value="Genomic_DNA"/>
</dbReference>
<name>A0ABU7R601_9FLAO</name>
<dbReference type="RefSeq" id="WP_330937582.1">
    <property type="nucleotide sequence ID" value="NZ_JAZGJU010000082.1"/>
</dbReference>
<protein>
    <submittedName>
        <fullName evidence="1">Uncharacterized protein</fullName>
    </submittedName>
</protein>
<accession>A0ABU7R601</accession>
<organism evidence="1 2">
    <name type="scientific">Chryseobacterium arthrosphaerae</name>
    <dbReference type="NCBI Taxonomy" id="651561"/>
    <lineage>
        <taxon>Bacteria</taxon>
        <taxon>Pseudomonadati</taxon>
        <taxon>Bacteroidota</taxon>
        <taxon>Flavobacteriia</taxon>
        <taxon>Flavobacteriales</taxon>
        <taxon>Weeksellaceae</taxon>
        <taxon>Chryseobacterium group</taxon>
        <taxon>Chryseobacterium</taxon>
    </lineage>
</organism>
<comment type="caution">
    <text evidence="1">The sequence shown here is derived from an EMBL/GenBank/DDBJ whole genome shotgun (WGS) entry which is preliminary data.</text>
</comment>
<gene>
    <name evidence="1" type="ORF">V2E39_22705</name>
</gene>
<proteinExistence type="predicted"/>
<keyword evidence="2" id="KW-1185">Reference proteome</keyword>
<evidence type="ECO:0000313" key="1">
    <source>
        <dbReference type="EMBL" id="MEE6130227.1"/>
    </source>
</evidence>
<reference evidence="1 2" key="1">
    <citation type="submission" date="2024-01" db="EMBL/GenBank/DDBJ databases">
        <title>Whole genome of Chryseobacterium arthrosphaerae NNCa 2741.</title>
        <authorList>
            <person name="Boriskina E.V."/>
            <person name="Gordinskaya N.A."/>
            <person name="Kropotov V.S."/>
            <person name="Alekseeva A.E."/>
            <person name="Makhova M.A."/>
            <person name="Kryazhev D.V."/>
            <person name="Shkurkina I.S."/>
        </authorList>
    </citation>
    <scope>NUCLEOTIDE SEQUENCE [LARGE SCALE GENOMIC DNA]</scope>
    <source>
        <strain evidence="1 2">NNCa 2741</strain>
    </source>
</reference>
<sequence length="78" mass="8769">MINQIVSTEFLIQNGFQEKQSDEVYYESVICSNGPGVTIYVYHDSAVMVIGSGSELPLSIKSENHFSEFIQTMQKSML</sequence>